<dbReference type="PROSITE" id="PS00107">
    <property type="entry name" value="PROTEIN_KINASE_ATP"/>
    <property type="match status" value="1"/>
</dbReference>
<dbReference type="Proteomes" id="UP000320672">
    <property type="component" value="Chromosome"/>
</dbReference>
<keyword evidence="3 8" id="KW-0418">Kinase</keyword>
<dbReference type="InterPro" id="IPR000719">
    <property type="entry name" value="Prot_kinase_dom"/>
</dbReference>
<dbReference type="InterPro" id="IPR011990">
    <property type="entry name" value="TPR-like_helical_dom_sf"/>
</dbReference>
<feature type="region of interest" description="Disordered" evidence="6">
    <location>
        <begin position="78"/>
        <end position="115"/>
    </location>
</feature>
<proteinExistence type="predicted"/>
<evidence type="ECO:0000256" key="5">
    <source>
        <dbReference type="PROSITE-ProRule" id="PRU10141"/>
    </source>
</evidence>
<dbReference type="SUPFAM" id="SSF48452">
    <property type="entry name" value="TPR-like"/>
    <property type="match status" value="1"/>
</dbReference>
<feature type="domain" description="Protein kinase" evidence="7">
    <location>
        <begin position="120"/>
        <end position="421"/>
    </location>
</feature>
<dbReference type="EC" id="2.7.11.1" evidence="8"/>
<keyword evidence="4 5" id="KW-0067">ATP-binding</keyword>
<evidence type="ECO:0000256" key="6">
    <source>
        <dbReference type="SAM" id="MobiDB-lite"/>
    </source>
</evidence>
<accession>A0A517MIM0</accession>
<dbReference type="SUPFAM" id="SSF56112">
    <property type="entry name" value="Protein kinase-like (PK-like)"/>
    <property type="match status" value="1"/>
</dbReference>
<dbReference type="InterPro" id="IPR017441">
    <property type="entry name" value="Protein_kinase_ATP_BS"/>
</dbReference>
<feature type="binding site" evidence="5">
    <location>
        <position position="149"/>
    </location>
    <ligand>
        <name>ATP</name>
        <dbReference type="ChEBI" id="CHEBI:30616"/>
    </ligand>
</feature>
<dbReference type="OrthoDB" id="6111975at2"/>
<dbReference type="InterPro" id="IPR011009">
    <property type="entry name" value="Kinase-like_dom_sf"/>
</dbReference>
<keyword evidence="9" id="KW-1185">Reference proteome</keyword>
<dbReference type="RefSeq" id="WP_145352674.1">
    <property type="nucleotide sequence ID" value="NZ_CP036262.1"/>
</dbReference>
<dbReference type="GO" id="GO:0005524">
    <property type="term" value="F:ATP binding"/>
    <property type="evidence" value="ECO:0007669"/>
    <property type="project" value="UniProtKB-UniRule"/>
</dbReference>
<evidence type="ECO:0000256" key="1">
    <source>
        <dbReference type="ARBA" id="ARBA00022679"/>
    </source>
</evidence>
<evidence type="ECO:0000313" key="8">
    <source>
        <dbReference type="EMBL" id="QDS94694.1"/>
    </source>
</evidence>
<dbReference type="SMART" id="SM00220">
    <property type="entry name" value="S_TKc"/>
    <property type="match status" value="1"/>
</dbReference>
<dbReference type="CDD" id="cd14014">
    <property type="entry name" value="STKc_PknB_like"/>
    <property type="match status" value="1"/>
</dbReference>
<evidence type="ECO:0000256" key="2">
    <source>
        <dbReference type="ARBA" id="ARBA00022741"/>
    </source>
</evidence>
<keyword evidence="1 8" id="KW-0808">Transferase</keyword>
<evidence type="ECO:0000313" key="9">
    <source>
        <dbReference type="Proteomes" id="UP000320672"/>
    </source>
</evidence>
<dbReference type="Gene3D" id="1.25.40.10">
    <property type="entry name" value="Tetratricopeptide repeat domain"/>
    <property type="match status" value="2"/>
</dbReference>
<dbReference type="Pfam" id="PF00069">
    <property type="entry name" value="Pkinase"/>
    <property type="match status" value="1"/>
</dbReference>
<dbReference type="SMART" id="SM00028">
    <property type="entry name" value="TPR"/>
    <property type="match status" value="6"/>
</dbReference>
<dbReference type="PANTHER" id="PTHR43289">
    <property type="entry name" value="MITOGEN-ACTIVATED PROTEIN KINASE KINASE KINASE 20-RELATED"/>
    <property type="match status" value="1"/>
</dbReference>
<evidence type="ECO:0000256" key="3">
    <source>
        <dbReference type="ARBA" id="ARBA00022777"/>
    </source>
</evidence>
<dbReference type="GO" id="GO:0004674">
    <property type="term" value="F:protein serine/threonine kinase activity"/>
    <property type="evidence" value="ECO:0007669"/>
    <property type="project" value="UniProtKB-EC"/>
</dbReference>
<gene>
    <name evidence="8" type="primary">pknB_15</name>
    <name evidence="8" type="ORF">FF011L_34740</name>
</gene>
<organism evidence="8 9">
    <name type="scientific">Roseimaritima multifibrata</name>
    <dbReference type="NCBI Taxonomy" id="1930274"/>
    <lineage>
        <taxon>Bacteria</taxon>
        <taxon>Pseudomonadati</taxon>
        <taxon>Planctomycetota</taxon>
        <taxon>Planctomycetia</taxon>
        <taxon>Pirellulales</taxon>
        <taxon>Pirellulaceae</taxon>
        <taxon>Roseimaritima</taxon>
    </lineage>
</organism>
<dbReference type="PANTHER" id="PTHR43289:SF34">
    <property type="entry name" value="SERINE_THREONINE-PROTEIN KINASE YBDM-RELATED"/>
    <property type="match status" value="1"/>
</dbReference>
<reference evidence="8 9" key="1">
    <citation type="submission" date="2019-02" db="EMBL/GenBank/DDBJ databases">
        <title>Deep-cultivation of Planctomycetes and their phenomic and genomic characterization uncovers novel biology.</title>
        <authorList>
            <person name="Wiegand S."/>
            <person name="Jogler M."/>
            <person name="Boedeker C."/>
            <person name="Pinto D."/>
            <person name="Vollmers J."/>
            <person name="Rivas-Marin E."/>
            <person name="Kohn T."/>
            <person name="Peeters S.H."/>
            <person name="Heuer A."/>
            <person name="Rast P."/>
            <person name="Oberbeckmann S."/>
            <person name="Bunk B."/>
            <person name="Jeske O."/>
            <person name="Meyerdierks A."/>
            <person name="Storesund J.E."/>
            <person name="Kallscheuer N."/>
            <person name="Luecker S."/>
            <person name="Lage O.M."/>
            <person name="Pohl T."/>
            <person name="Merkel B.J."/>
            <person name="Hornburger P."/>
            <person name="Mueller R.-W."/>
            <person name="Bruemmer F."/>
            <person name="Labrenz M."/>
            <person name="Spormann A.M."/>
            <person name="Op den Camp H."/>
            <person name="Overmann J."/>
            <person name="Amann R."/>
            <person name="Jetten M.S.M."/>
            <person name="Mascher T."/>
            <person name="Medema M.H."/>
            <person name="Devos D.P."/>
            <person name="Kaster A.-K."/>
            <person name="Ovreas L."/>
            <person name="Rohde M."/>
            <person name="Galperin M.Y."/>
            <person name="Jogler C."/>
        </authorList>
    </citation>
    <scope>NUCLEOTIDE SEQUENCE [LARGE SCALE GENOMIC DNA]</scope>
    <source>
        <strain evidence="8 9">FF011L</strain>
    </source>
</reference>
<evidence type="ECO:0000259" key="7">
    <source>
        <dbReference type="PROSITE" id="PS50011"/>
    </source>
</evidence>
<dbReference type="PROSITE" id="PS00108">
    <property type="entry name" value="PROTEIN_KINASE_ST"/>
    <property type="match status" value="1"/>
</dbReference>
<dbReference type="InterPro" id="IPR019734">
    <property type="entry name" value="TPR_rpt"/>
</dbReference>
<sequence>MIWLGSHSQLVDDDDEPDFMKGLTGDQKDKLGMLLEQYLAAMESGVPPTVEQLTKSAPELREPLRVCVGGLESLHRMAGGEPAVGSGRGNESLADSTASTEGLVASSTTSDTEPTRLGDFQLHEIIGRGGMGVVYRATQKSLNRTVAVKILPMASVLDPRQLKRFQHEAEAAASLQHPNIVPVHTIGYERGVHFFAMRYIDGESLDQWIERRQCEIQTNRSGRCQDFRSTTPNAETVGEFRYEENDVSDWRTPVRFAIQVAEGLGAAHEYGIVHRDIKPSNLLLDHRDNVWIADFGLARIQNDAALTGSSDVVGTARYMSPEQARGESAIVDGRSDIYSLAATLYEMLTLRPAYGGDDTAAILRQIDDNDITPLRQLCPGLPRDLETVVAKVMSPRRDDRYDTAKEFADDLRRVLTGEPTIARPPTLIDRLVRHAAKHRTAVITTVLVGSLALAGLAVGTTLLAAEKKVSDALLIQAQHDREITREAVDLLGMQISELLADLPDANSVRQRLLSQTLDYYKQIAAASVIDDRDNQQRIDLAVTYGKMGVFQSELGQTADATASLRESERLYAAIAQDVPDDAAVNLQWSISQNNLAERLAGVGEWQSAAEWFAKAIATQERLGNDVELAKTLNNLGGMLSGAGRAEQSQQAYERALGLLDCSRRGQQSQLHEGTHRVGHYEERALESTIQSNLAGLLAKRDPNQAGTLARQSLQYQLGLLEEAPSDPKLATQVMLTLNTLADTQTQTGNHADSAESLRQAVEIGRQLHTRWPDQPIYRRDLVISLNHLGLSLSASGDLKQAQTVLQQAVQHGRALLDVYCENAEVQNMLGGILNNLAFLTDRIGDRHEAAVLYEDAIAHQRRAIELAPKSIKYKTSLKTQQINLKQLRGES</sequence>
<dbReference type="KEGG" id="rml:FF011L_34740"/>
<name>A0A517MIM0_9BACT</name>
<dbReference type="Pfam" id="PF13424">
    <property type="entry name" value="TPR_12"/>
    <property type="match status" value="1"/>
</dbReference>
<evidence type="ECO:0000256" key="4">
    <source>
        <dbReference type="ARBA" id="ARBA00022840"/>
    </source>
</evidence>
<dbReference type="Gene3D" id="1.10.510.10">
    <property type="entry name" value="Transferase(Phosphotransferase) domain 1"/>
    <property type="match status" value="1"/>
</dbReference>
<dbReference type="PROSITE" id="PS50011">
    <property type="entry name" value="PROTEIN_KINASE_DOM"/>
    <property type="match status" value="1"/>
</dbReference>
<dbReference type="Gene3D" id="3.30.200.20">
    <property type="entry name" value="Phosphorylase Kinase, domain 1"/>
    <property type="match status" value="1"/>
</dbReference>
<protein>
    <submittedName>
        <fullName evidence="8">Serine/threonine-protein kinase PknB</fullName>
        <ecNumber evidence="8">2.7.11.1</ecNumber>
    </submittedName>
</protein>
<feature type="compositionally biased region" description="Polar residues" evidence="6">
    <location>
        <begin position="93"/>
        <end position="112"/>
    </location>
</feature>
<dbReference type="AlphaFoldDB" id="A0A517MIM0"/>
<keyword evidence="2 5" id="KW-0547">Nucleotide-binding</keyword>
<dbReference type="InterPro" id="IPR008271">
    <property type="entry name" value="Ser/Thr_kinase_AS"/>
</dbReference>
<dbReference type="EMBL" id="CP036262">
    <property type="protein sequence ID" value="QDS94694.1"/>
    <property type="molecule type" value="Genomic_DNA"/>
</dbReference>